<feature type="compositionally biased region" description="Basic and acidic residues" evidence="1">
    <location>
        <begin position="8"/>
        <end position="20"/>
    </location>
</feature>
<dbReference type="EMBL" id="JACVVK020000021">
    <property type="protein sequence ID" value="KAK7503178.1"/>
    <property type="molecule type" value="Genomic_DNA"/>
</dbReference>
<organism evidence="2 3">
    <name type="scientific">Batillaria attramentaria</name>
    <dbReference type="NCBI Taxonomy" id="370345"/>
    <lineage>
        <taxon>Eukaryota</taxon>
        <taxon>Metazoa</taxon>
        <taxon>Spiralia</taxon>
        <taxon>Lophotrochozoa</taxon>
        <taxon>Mollusca</taxon>
        <taxon>Gastropoda</taxon>
        <taxon>Caenogastropoda</taxon>
        <taxon>Sorbeoconcha</taxon>
        <taxon>Cerithioidea</taxon>
        <taxon>Batillariidae</taxon>
        <taxon>Batillaria</taxon>
    </lineage>
</organism>
<evidence type="ECO:0000313" key="2">
    <source>
        <dbReference type="EMBL" id="KAK7503178.1"/>
    </source>
</evidence>
<protein>
    <recommendedName>
        <fullName evidence="4">Protein CMSS1</fullName>
    </recommendedName>
</protein>
<evidence type="ECO:0000256" key="1">
    <source>
        <dbReference type="SAM" id="MobiDB-lite"/>
    </source>
</evidence>
<dbReference type="AlphaFoldDB" id="A0ABD0LVL3"/>
<comment type="caution">
    <text evidence="2">The sequence shown here is derived from an EMBL/GenBank/DDBJ whole genome shotgun (WGS) entry which is preliminary data.</text>
</comment>
<dbReference type="SUPFAM" id="SSF52540">
    <property type="entry name" value="P-loop containing nucleoside triphosphate hydrolases"/>
    <property type="match status" value="1"/>
</dbReference>
<dbReference type="Gene3D" id="3.40.50.300">
    <property type="entry name" value="P-loop containing nucleotide triphosphate hydrolases"/>
    <property type="match status" value="1"/>
</dbReference>
<accession>A0ABD0LVL3</accession>
<reference evidence="2 3" key="1">
    <citation type="journal article" date="2023" name="Sci. Data">
        <title>Genome assembly of the Korean intertidal mud-creeper Batillaria attramentaria.</title>
        <authorList>
            <person name="Patra A.K."/>
            <person name="Ho P.T."/>
            <person name="Jun S."/>
            <person name="Lee S.J."/>
            <person name="Kim Y."/>
            <person name="Won Y.J."/>
        </authorList>
    </citation>
    <scope>NUCLEOTIDE SEQUENCE [LARGE SCALE GENOMIC DNA]</scope>
    <source>
        <strain evidence="2">Wonlab-2016</strain>
    </source>
</reference>
<dbReference type="Proteomes" id="UP001519460">
    <property type="component" value="Unassembled WGS sequence"/>
</dbReference>
<proteinExistence type="predicted"/>
<dbReference type="InterPro" id="IPR032704">
    <property type="entry name" value="Cms1"/>
</dbReference>
<feature type="region of interest" description="Disordered" evidence="1">
    <location>
        <begin position="1"/>
        <end position="98"/>
    </location>
</feature>
<dbReference type="PANTHER" id="PTHR24030">
    <property type="entry name" value="PROTEIN CMSS1"/>
    <property type="match status" value="1"/>
</dbReference>
<evidence type="ECO:0000313" key="3">
    <source>
        <dbReference type="Proteomes" id="UP001519460"/>
    </source>
</evidence>
<name>A0ABD0LVL3_9CAEN</name>
<dbReference type="Pfam" id="PF14617">
    <property type="entry name" value="CMS1"/>
    <property type="match status" value="1"/>
</dbReference>
<feature type="compositionally biased region" description="Basic residues" evidence="1">
    <location>
        <begin position="61"/>
        <end position="81"/>
    </location>
</feature>
<dbReference type="PANTHER" id="PTHR24030:SF0">
    <property type="entry name" value="PROTEIN CMSS1"/>
    <property type="match status" value="1"/>
</dbReference>
<keyword evidence="3" id="KW-1185">Reference proteome</keyword>
<evidence type="ECO:0008006" key="4">
    <source>
        <dbReference type="Google" id="ProtNLM"/>
    </source>
</evidence>
<gene>
    <name evidence="2" type="ORF">BaRGS_00005443</name>
</gene>
<sequence length="288" mass="32356">MADDLDDEWWKETSDAKTSESDESDSDEATEAKQGVKRPASTSSSDEEQVGNKSKSTPPSKKAKREKSGKGKKKKRKQSRRKITEEDEDSLHKGGTPADVLSLIQTRALNADSSDDDNDEGIPLDPDTDFFPTNRRFGACKYLSQVLPAWQKTMKKSQLAPGCPLLLVMTSSAIRAVQLKRDLKDFLGKDCKTAKLFAKHMKLEEQKKFLKKSKCHVGIGTPNRVQALLQAGSLKLDNMLALVLDWNWRDVKLKRMVDIPDVKRDLTQLLRDFVVENVKNSHCKIAIL</sequence>
<dbReference type="InterPro" id="IPR027417">
    <property type="entry name" value="P-loop_NTPase"/>
</dbReference>